<dbReference type="Proteomes" id="UP000024635">
    <property type="component" value="Unassembled WGS sequence"/>
</dbReference>
<comment type="caution">
    <text evidence="1">The sequence shown here is derived from an EMBL/GenBank/DDBJ whole genome shotgun (WGS) entry which is preliminary data.</text>
</comment>
<keyword evidence="2" id="KW-1185">Reference proteome</keyword>
<dbReference type="AlphaFoldDB" id="A0A016SH52"/>
<evidence type="ECO:0000313" key="2">
    <source>
        <dbReference type="Proteomes" id="UP000024635"/>
    </source>
</evidence>
<sequence length="100" mass="11019">MLACHAGGPGSFPGRCTRLLSRENVVFRTYKQRTAPGNRTEKHLHFESWSTTCCEDDLGDSYVHRLRCCQVCGVPESCLLLCAGASEHGRSSNLQNGPHL</sequence>
<proteinExistence type="predicted"/>
<evidence type="ECO:0000313" key="1">
    <source>
        <dbReference type="EMBL" id="EYB90018.1"/>
    </source>
</evidence>
<name>A0A016SH52_9BILA</name>
<gene>
    <name evidence="1" type="primary">Acey_s0224.g2711</name>
    <name evidence="1" type="ORF">Y032_0224g2711</name>
</gene>
<dbReference type="EMBL" id="JARK01001560">
    <property type="protein sequence ID" value="EYB90018.1"/>
    <property type="molecule type" value="Genomic_DNA"/>
</dbReference>
<dbReference type="OrthoDB" id="5920727at2759"/>
<organism evidence="1 2">
    <name type="scientific">Ancylostoma ceylanicum</name>
    <dbReference type="NCBI Taxonomy" id="53326"/>
    <lineage>
        <taxon>Eukaryota</taxon>
        <taxon>Metazoa</taxon>
        <taxon>Ecdysozoa</taxon>
        <taxon>Nematoda</taxon>
        <taxon>Chromadorea</taxon>
        <taxon>Rhabditida</taxon>
        <taxon>Rhabditina</taxon>
        <taxon>Rhabditomorpha</taxon>
        <taxon>Strongyloidea</taxon>
        <taxon>Ancylostomatidae</taxon>
        <taxon>Ancylostomatinae</taxon>
        <taxon>Ancylostoma</taxon>
    </lineage>
</organism>
<protein>
    <submittedName>
        <fullName evidence="1">Uncharacterized protein</fullName>
    </submittedName>
</protein>
<accession>A0A016SH52</accession>
<reference evidence="2" key="1">
    <citation type="journal article" date="2015" name="Nat. Genet.">
        <title>The genome and transcriptome of the zoonotic hookworm Ancylostoma ceylanicum identify infection-specific gene families.</title>
        <authorList>
            <person name="Schwarz E.M."/>
            <person name="Hu Y."/>
            <person name="Antoshechkin I."/>
            <person name="Miller M.M."/>
            <person name="Sternberg P.W."/>
            <person name="Aroian R.V."/>
        </authorList>
    </citation>
    <scope>NUCLEOTIDE SEQUENCE</scope>
    <source>
        <strain evidence="2">HY135</strain>
    </source>
</reference>